<dbReference type="RefSeq" id="WP_237379657.1">
    <property type="nucleotide sequence ID" value="NZ_CP071793.1"/>
</dbReference>
<dbReference type="AlphaFoldDB" id="A0A8A4TJC6"/>
<name>A0A8A4TJC6_SULCO</name>
<dbReference type="Proteomes" id="UP000663929">
    <property type="component" value="Chromosome"/>
</dbReference>
<sequence length="173" mass="18893">MTRPLPNQIYKYEFIETFTGRVLGHMSVRADRVELRRAPLGAWTSTRDLTDILEGGVDGGLTFAFPDQGAEEPSYGRNVKFESMYGAAYGSLDGKTINLGCINGMVEGFASGNSLMVLTFTPNGLDWPSYGSSATTMLNDAIPGGTGIIQRSENPEEHADKYVYFGTWTLAEE</sequence>
<keyword evidence="2" id="KW-1185">Reference proteome</keyword>
<evidence type="ECO:0000313" key="1">
    <source>
        <dbReference type="EMBL" id="QTD50026.1"/>
    </source>
</evidence>
<organism evidence="1 2">
    <name type="scientific">Sulfidibacter corallicola</name>
    <dbReference type="NCBI Taxonomy" id="2818388"/>
    <lineage>
        <taxon>Bacteria</taxon>
        <taxon>Pseudomonadati</taxon>
        <taxon>Acidobacteriota</taxon>
        <taxon>Holophagae</taxon>
        <taxon>Acanthopleuribacterales</taxon>
        <taxon>Acanthopleuribacteraceae</taxon>
        <taxon>Sulfidibacter</taxon>
    </lineage>
</organism>
<evidence type="ECO:0000313" key="2">
    <source>
        <dbReference type="Proteomes" id="UP000663929"/>
    </source>
</evidence>
<proteinExistence type="predicted"/>
<protein>
    <submittedName>
        <fullName evidence="1">Uncharacterized protein</fullName>
    </submittedName>
</protein>
<accession>A0A8A4TJC6</accession>
<gene>
    <name evidence="1" type="ORF">J3U87_30960</name>
</gene>
<dbReference type="EMBL" id="CP071793">
    <property type="protein sequence ID" value="QTD50026.1"/>
    <property type="molecule type" value="Genomic_DNA"/>
</dbReference>
<reference evidence="1" key="1">
    <citation type="submission" date="2021-03" db="EMBL/GenBank/DDBJ databases">
        <title>Acanthopleuribacteraceae sp. M133.</title>
        <authorList>
            <person name="Wang G."/>
        </authorList>
    </citation>
    <scope>NUCLEOTIDE SEQUENCE</scope>
    <source>
        <strain evidence="1">M133</strain>
    </source>
</reference>
<dbReference type="KEGG" id="scor:J3U87_30960"/>